<evidence type="ECO:0000313" key="1">
    <source>
        <dbReference type="EMBL" id="KKQ76775.1"/>
    </source>
</evidence>
<comment type="caution">
    <text evidence="1">The sequence shown here is derived from an EMBL/GenBank/DDBJ whole genome shotgun (WGS) entry which is preliminary data.</text>
</comment>
<dbReference type="Gene3D" id="3.20.20.80">
    <property type="entry name" value="Glycosidases"/>
    <property type="match status" value="1"/>
</dbReference>
<dbReference type="SUPFAM" id="SSF51445">
    <property type="entry name" value="(Trans)glycosidases"/>
    <property type="match status" value="1"/>
</dbReference>
<evidence type="ECO:0008006" key="3">
    <source>
        <dbReference type="Google" id="ProtNLM"/>
    </source>
</evidence>
<reference evidence="1 2" key="1">
    <citation type="journal article" date="2015" name="Nature">
        <title>rRNA introns, odd ribosomes, and small enigmatic genomes across a large radiation of phyla.</title>
        <authorList>
            <person name="Brown C.T."/>
            <person name="Hug L.A."/>
            <person name="Thomas B.C."/>
            <person name="Sharon I."/>
            <person name="Castelle C.J."/>
            <person name="Singh A."/>
            <person name="Wilkins M.J."/>
            <person name="Williams K.H."/>
            <person name="Banfield J.F."/>
        </authorList>
    </citation>
    <scope>NUCLEOTIDE SEQUENCE [LARGE SCALE GENOMIC DNA]</scope>
</reference>
<dbReference type="AlphaFoldDB" id="A0A0G0KMS9"/>
<sequence>MRFFSKRTQTLIASLISVIIFFIYPNITQSQEPVPNNKFGIHIISATPDESSPAASLVNTNGDWGYITFLIESKDRNENKWQEFFNDLRRRHLIPIVRLATKPVNEHWERPYEKEYEAWADFLDKLNWPVKNRYVVIYNEPNHAKEWGNFTDPKNYAQVLDQIVTALKNKNQDFFVLNAGLDQAAPHQPPQYYDEELFLKEMEKTVPGIFN</sequence>
<name>A0A0G0KMS9_9BACT</name>
<evidence type="ECO:0000313" key="2">
    <source>
        <dbReference type="Proteomes" id="UP000034324"/>
    </source>
</evidence>
<accession>A0A0G0KMS9</accession>
<dbReference type="InterPro" id="IPR017853">
    <property type="entry name" value="GH"/>
</dbReference>
<protein>
    <recommendedName>
        <fullName evidence="3">GH26 domain-containing protein</fullName>
    </recommendedName>
</protein>
<gene>
    <name evidence="1" type="ORF">US99_C0061G0003</name>
</gene>
<organism evidence="1 2">
    <name type="scientific">Candidatus Daviesbacteria bacterium GW2011_GWF2_38_6</name>
    <dbReference type="NCBI Taxonomy" id="1618432"/>
    <lineage>
        <taxon>Bacteria</taxon>
        <taxon>Candidatus Daviesiibacteriota</taxon>
    </lineage>
</organism>
<proteinExistence type="predicted"/>
<dbReference type="Proteomes" id="UP000034324">
    <property type="component" value="Unassembled WGS sequence"/>
</dbReference>
<dbReference type="EMBL" id="LBVC01000061">
    <property type="protein sequence ID" value="KKQ76775.1"/>
    <property type="molecule type" value="Genomic_DNA"/>
</dbReference>